<reference evidence="7" key="2">
    <citation type="submission" date="2021-10" db="EMBL/GenBank/DDBJ databases">
        <title>Phylogenomics reveals ancestral predisposition of the termite-cultivated fungus Termitomyces towards a domesticated lifestyle.</title>
        <authorList>
            <person name="Auxier B."/>
            <person name="Grum-Grzhimaylo A."/>
            <person name="Cardenas M.E."/>
            <person name="Lodge J.D."/>
            <person name="Laessoe T."/>
            <person name="Pedersen O."/>
            <person name="Smith M.E."/>
            <person name="Kuyper T.W."/>
            <person name="Franco-Molano E.A."/>
            <person name="Baroni T.J."/>
            <person name="Aanen D.K."/>
        </authorList>
    </citation>
    <scope>NUCLEOTIDE SEQUENCE</scope>
    <source>
        <strain evidence="7">AP01</strain>
        <tissue evidence="7">Mycelium</tissue>
    </source>
</reference>
<protein>
    <submittedName>
        <fullName evidence="7">GTPase regulator Nrf1</fullName>
    </submittedName>
</protein>
<dbReference type="Proteomes" id="UP000775547">
    <property type="component" value="Unassembled WGS sequence"/>
</dbReference>
<keyword evidence="4 5" id="KW-0472">Membrane</keyword>
<comment type="caution">
    <text evidence="7">The sequence shown here is derived from an EMBL/GenBank/DDBJ whole genome shotgun (WGS) entry which is preliminary data.</text>
</comment>
<evidence type="ECO:0000256" key="2">
    <source>
        <dbReference type="ARBA" id="ARBA00022692"/>
    </source>
</evidence>
<dbReference type="InterPro" id="IPR003807">
    <property type="entry name" value="DUF202"/>
</dbReference>
<feature type="transmembrane region" description="Helical" evidence="5">
    <location>
        <begin position="33"/>
        <end position="53"/>
    </location>
</feature>
<dbReference type="Pfam" id="PF02656">
    <property type="entry name" value="DUF202"/>
    <property type="match status" value="1"/>
</dbReference>
<keyword evidence="2 5" id="KW-0812">Transmembrane</keyword>
<keyword evidence="8" id="KW-1185">Reference proteome</keyword>
<evidence type="ECO:0000256" key="4">
    <source>
        <dbReference type="ARBA" id="ARBA00023136"/>
    </source>
</evidence>
<evidence type="ECO:0000256" key="3">
    <source>
        <dbReference type="ARBA" id="ARBA00022989"/>
    </source>
</evidence>
<comment type="subcellular location">
    <subcellularLocation>
        <location evidence="1">Endomembrane system</location>
        <topology evidence="1">Multi-pass membrane protein</topology>
    </subcellularLocation>
</comment>
<evidence type="ECO:0000259" key="6">
    <source>
        <dbReference type="Pfam" id="PF02656"/>
    </source>
</evidence>
<dbReference type="EMBL" id="JABCKV010000001">
    <property type="protein sequence ID" value="KAG5648907.1"/>
    <property type="molecule type" value="Genomic_DNA"/>
</dbReference>
<dbReference type="GO" id="GO:0000329">
    <property type="term" value="C:fungal-type vacuole membrane"/>
    <property type="evidence" value="ECO:0007669"/>
    <property type="project" value="TreeGrafter"/>
</dbReference>
<organism evidence="7 8">
    <name type="scientific">Asterophora parasitica</name>
    <dbReference type="NCBI Taxonomy" id="117018"/>
    <lineage>
        <taxon>Eukaryota</taxon>
        <taxon>Fungi</taxon>
        <taxon>Dikarya</taxon>
        <taxon>Basidiomycota</taxon>
        <taxon>Agaricomycotina</taxon>
        <taxon>Agaricomycetes</taxon>
        <taxon>Agaricomycetidae</taxon>
        <taxon>Agaricales</taxon>
        <taxon>Tricholomatineae</taxon>
        <taxon>Lyophyllaceae</taxon>
        <taxon>Asterophora</taxon>
    </lineage>
</organism>
<dbReference type="PANTHER" id="PTHR46140:SF1">
    <property type="entry name" value="VACUOLAR TRANSPORTER CHAPERONE COMPLEX SUBUNIT 4-RELATED"/>
    <property type="match status" value="1"/>
</dbReference>
<dbReference type="GO" id="GO:0033254">
    <property type="term" value="C:vacuolar transporter chaperone complex"/>
    <property type="evidence" value="ECO:0007669"/>
    <property type="project" value="TreeGrafter"/>
</dbReference>
<keyword evidence="3 5" id="KW-1133">Transmembrane helix</keyword>
<accession>A0A9P7GKZ6</accession>
<evidence type="ECO:0000313" key="7">
    <source>
        <dbReference type="EMBL" id="KAG5648907.1"/>
    </source>
</evidence>
<proteinExistence type="predicted"/>
<dbReference type="AlphaFoldDB" id="A0A9P7GKZ6"/>
<feature type="domain" description="DUF202" evidence="6">
    <location>
        <begin position="24"/>
        <end position="73"/>
    </location>
</feature>
<dbReference type="InterPro" id="IPR051572">
    <property type="entry name" value="VTC_Complex_Subunit"/>
</dbReference>
<sequence>MSTQPLLQRTANKRIALPVRVEPKVSFANERTFLSWLHFTVVLGGLAVGLLNFGDKPWRSWSMPCIRIIGALLPFVVVGEVRTTID</sequence>
<evidence type="ECO:0000313" key="8">
    <source>
        <dbReference type="Proteomes" id="UP000775547"/>
    </source>
</evidence>
<dbReference type="GO" id="GO:0012505">
    <property type="term" value="C:endomembrane system"/>
    <property type="evidence" value="ECO:0007669"/>
    <property type="project" value="UniProtKB-SubCell"/>
</dbReference>
<name>A0A9P7GKZ6_9AGAR</name>
<gene>
    <name evidence="7" type="primary">NRF1</name>
    <name evidence="7" type="ORF">DXG03_000256</name>
</gene>
<evidence type="ECO:0000256" key="1">
    <source>
        <dbReference type="ARBA" id="ARBA00004127"/>
    </source>
</evidence>
<evidence type="ECO:0000256" key="5">
    <source>
        <dbReference type="SAM" id="Phobius"/>
    </source>
</evidence>
<reference evidence="7" key="1">
    <citation type="submission" date="2020-07" db="EMBL/GenBank/DDBJ databases">
        <authorList>
            <person name="Nieuwenhuis M."/>
            <person name="Van De Peppel L.J.J."/>
        </authorList>
    </citation>
    <scope>NUCLEOTIDE SEQUENCE</scope>
    <source>
        <strain evidence="7">AP01</strain>
        <tissue evidence="7">Mycelium</tissue>
    </source>
</reference>
<dbReference type="PANTHER" id="PTHR46140">
    <property type="entry name" value="VACUOLAR TRANSPORTER CHAPERONE 1-RELATED"/>
    <property type="match status" value="1"/>
</dbReference>
<dbReference type="OrthoDB" id="2243669at2759"/>